<reference evidence="1 2" key="1">
    <citation type="journal article" date="2019" name="Sci. Rep.">
        <title>Orb-weaving spider Araneus ventricosus genome elucidates the spidroin gene catalogue.</title>
        <authorList>
            <person name="Kono N."/>
            <person name="Nakamura H."/>
            <person name="Ohtoshi R."/>
            <person name="Moran D.A.P."/>
            <person name="Shinohara A."/>
            <person name="Yoshida Y."/>
            <person name="Fujiwara M."/>
            <person name="Mori M."/>
            <person name="Tomita M."/>
            <person name="Arakawa K."/>
        </authorList>
    </citation>
    <scope>NUCLEOTIDE SEQUENCE [LARGE SCALE GENOMIC DNA]</scope>
</reference>
<evidence type="ECO:0000313" key="1">
    <source>
        <dbReference type="EMBL" id="GBN19576.1"/>
    </source>
</evidence>
<dbReference type="OrthoDB" id="10036512at2759"/>
<organism evidence="1 2">
    <name type="scientific">Araneus ventricosus</name>
    <name type="common">Orbweaver spider</name>
    <name type="synonym">Epeira ventricosa</name>
    <dbReference type="NCBI Taxonomy" id="182803"/>
    <lineage>
        <taxon>Eukaryota</taxon>
        <taxon>Metazoa</taxon>
        <taxon>Ecdysozoa</taxon>
        <taxon>Arthropoda</taxon>
        <taxon>Chelicerata</taxon>
        <taxon>Arachnida</taxon>
        <taxon>Araneae</taxon>
        <taxon>Araneomorphae</taxon>
        <taxon>Entelegynae</taxon>
        <taxon>Araneoidea</taxon>
        <taxon>Araneidae</taxon>
        <taxon>Araneus</taxon>
    </lineage>
</organism>
<protein>
    <submittedName>
        <fullName evidence="1">Uncharacterized protein</fullName>
    </submittedName>
</protein>
<accession>A0A4Y2M1H9</accession>
<evidence type="ECO:0000313" key="2">
    <source>
        <dbReference type="Proteomes" id="UP000499080"/>
    </source>
</evidence>
<dbReference type="EMBL" id="BGPR01006508">
    <property type="protein sequence ID" value="GBN19576.1"/>
    <property type="molecule type" value="Genomic_DNA"/>
</dbReference>
<dbReference type="Proteomes" id="UP000499080">
    <property type="component" value="Unassembled WGS sequence"/>
</dbReference>
<comment type="caution">
    <text evidence="1">The sequence shown here is derived from an EMBL/GenBank/DDBJ whole genome shotgun (WGS) entry which is preliminary data.</text>
</comment>
<gene>
    <name evidence="1" type="ORF">AVEN_20165_1</name>
</gene>
<dbReference type="AlphaFoldDB" id="A0A4Y2M1H9"/>
<proteinExistence type="predicted"/>
<name>A0A4Y2M1H9_ARAVE</name>
<keyword evidence="2" id="KW-1185">Reference proteome</keyword>
<sequence>MVRAPNNPLQQVAKRLEEKHFCGDLPSKSNNIVTKKDGKITSIRLPKNNCVVSLTLVDSCFLTKSDDIVIVKSIEDVHIENLVGPTVSNSVGPTLGNGWLAQQLATQLGQCWGMVGWANVGEWLVGPTVSNSVGECLDAMIFLSLEIEFGPMFDEVEKCSETQASAAVPPCDITIGRGRYRT</sequence>